<dbReference type="AlphaFoldDB" id="A0A0M9VPT3"/>
<keyword evidence="2" id="KW-1133">Transmembrane helix</keyword>
<accession>A0A0M9VPT3</accession>
<dbReference type="EMBL" id="LGAV01000003">
    <property type="protein sequence ID" value="KOS14605.1"/>
    <property type="molecule type" value="Genomic_DNA"/>
</dbReference>
<evidence type="ECO:0000313" key="4">
    <source>
        <dbReference type="EMBL" id="KOS14605.1"/>
    </source>
</evidence>
<organism evidence="4 5">
    <name type="scientific">Malassezia pachydermatis</name>
    <dbReference type="NCBI Taxonomy" id="77020"/>
    <lineage>
        <taxon>Eukaryota</taxon>
        <taxon>Fungi</taxon>
        <taxon>Dikarya</taxon>
        <taxon>Basidiomycota</taxon>
        <taxon>Ustilaginomycotina</taxon>
        <taxon>Malasseziomycetes</taxon>
        <taxon>Malasseziales</taxon>
        <taxon>Malasseziaceae</taxon>
        <taxon>Malassezia</taxon>
    </lineage>
</organism>
<protein>
    <submittedName>
        <fullName evidence="4">Composite domain of metallo-dependent hydrolase</fullName>
    </submittedName>
</protein>
<dbReference type="GO" id="GO:0006145">
    <property type="term" value="P:purine nucleobase catabolic process"/>
    <property type="evidence" value="ECO:0007669"/>
    <property type="project" value="TreeGrafter"/>
</dbReference>
<dbReference type="Gene3D" id="3.20.20.140">
    <property type="entry name" value="Metal-dependent hydrolases"/>
    <property type="match status" value="2"/>
</dbReference>
<feature type="compositionally biased region" description="Basic and acidic residues" evidence="1">
    <location>
        <begin position="276"/>
        <end position="293"/>
    </location>
</feature>
<dbReference type="RefSeq" id="XP_017992237.1">
    <property type="nucleotide sequence ID" value="XM_018135713.1"/>
</dbReference>
<dbReference type="OrthoDB" id="10258955at2759"/>
<evidence type="ECO:0000256" key="2">
    <source>
        <dbReference type="SAM" id="Phobius"/>
    </source>
</evidence>
<evidence type="ECO:0000259" key="3">
    <source>
        <dbReference type="Pfam" id="PF07969"/>
    </source>
</evidence>
<dbReference type="GeneID" id="28727588"/>
<name>A0A0M9VPT3_9BASI</name>
<dbReference type="PANTHER" id="PTHR43668:SF5">
    <property type="entry name" value="AMIDOHYDROLASE 3 DOMAIN-CONTAINING PROTEIN"/>
    <property type="match status" value="1"/>
</dbReference>
<dbReference type="Gene3D" id="2.30.40.10">
    <property type="entry name" value="Urease, subunit C, domain 1"/>
    <property type="match status" value="1"/>
</dbReference>
<keyword evidence="5" id="KW-1185">Reference proteome</keyword>
<dbReference type="InterPro" id="IPR011059">
    <property type="entry name" value="Metal-dep_hydrolase_composite"/>
</dbReference>
<keyword evidence="2" id="KW-0472">Membrane</keyword>
<dbReference type="Pfam" id="PF07969">
    <property type="entry name" value="Amidohydro_3"/>
    <property type="match status" value="1"/>
</dbReference>
<sequence length="975" mass="105982">MSKRGALEDPYRPTDAKVFEDDVHAWPSSRPPRARMSRWTPLLAFVGALMCLQLILLSGRVHDLHRRPHTHHQDAKPDFSAYLATAKEQCRFKAARAGPPPGFAKRTENDRVLPNTPRTWIRNATVFTGEEIQPHMDVLLDHGLIQAIVPTRASPSSEDEAHSVDAQGAWLTPGIVDLHTHLGVLSMPTLPTHTDGNSRISPTRPMVRSIDGINEHDQNLRSTLSGGITTALVLPGSLNNIGGQAFPIKLGSLAGRPPSSRVLDPPRSMRMAGEAGHTRDEMYSEASGMRRPDGSTSFRQIKMACGENARKYNLVRLDEAWNFRSMFERAQRLREAQDDFCTSLEMGLLNASSSPASLRFPTDLEIESLVDVLRGRTKVQTHCYTMNDLDAFVRHANEFGFPIAAFHHAHETHLVPSVLHAAPDHTPAAAIFATNANYKFESYFGTPFNPELMRSHNITPILKSDHPVLDSRRLVGQAAQAHHFGLNEIDALRAVTSAPAHVLGLAHRIGHVQVGMDADVVLWDRHPLTLGATPTAVYVDGTSQFETMHPSGASVHPTQPYSANYTSELHRVRSQVDEIAEGRALAFPTSMASLEEGVLVHLSAAYLREKGRIVAHMFAGHTGVVAYANGTVHCVGSAEECLADEATWAHVRHIDVRGGVVTPGLVSYGGTLGLSDIPSEASASDGTDPSAVTKHLHLDSLRPTARAVDGLVLGGHDMLRARASGVTTIINAPVVNGVFGGLSAHFDTGAQTVLDKGSVRTDEVALHVTITPDGADQVAVSSQLALVRAQLASPQTPAWRRVTHGTLPLVVATNSAHVVAQLILLKRAFPGVHMVLDSAGALHDLAAQLADVDLPVLMPPKIWEYEWAQRTRLPGPPLTSETELSVLRKHGVRVGLRIREAWEAANLLWEATWAAQDAHIHNATDVLELLTTNIEDMLHLSPAPLSDLAIFDSDPFSFGAKLVALTTPRHLELYP</sequence>
<dbReference type="InterPro" id="IPR032466">
    <property type="entry name" value="Metal_Hydrolase"/>
</dbReference>
<dbReference type="Proteomes" id="UP000037751">
    <property type="component" value="Unassembled WGS sequence"/>
</dbReference>
<dbReference type="STRING" id="77020.A0A0M9VPT3"/>
<reference evidence="4 5" key="1">
    <citation type="submission" date="2015-07" db="EMBL/GenBank/DDBJ databases">
        <title>Draft Genome Sequence of Malassezia furfur CBS1878 and Malassezia pachydermatis CBS1879.</title>
        <authorList>
            <person name="Triana S."/>
            <person name="Ohm R."/>
            <person name="Gonzalez A."/>
            <person name="DeCock H."/>
            <person name="Restrepo S."/>
            <person name="Celis A."/>
        </authorList>
    </citation>
    <scope>NUCLEOTIDE SEQUENCE [LARGE SCALE GENOMIC DNA]</scope>
    <source>
        <strain evidence="4 5">CBS 1879</strain>
    </source>
</reference>
<dbReference type="PANTHER" id="PTHR43668">
    <property type="entry name" value="ALLANTOINASE"/>
    <property type="match status" value="1"/>
</dbReference>
<dbReference type="InterPro" id="IPR013108">
    <property type="entry name" value="Amidohydro_3"/>
</dbReference>
<proteinExistence type="predicted"/>
<dbReference type="SUPFAM" id="SSF51556">
    <property type="entry name" value="Metallo-dependent hydrolases"/>
    <property type="match status" value="1"/>
</dbReference>
<dbReference type="VEuPathDB" id="FungiDB:Malapachy_1206"/>
<dbReference type="InterPro" id="IPR050138">
    <property type="entry name" value="DHOase/Allantoinase_Hydrolase"/>
</dbReference>
<comment type="caution">
    <text evidence="4">The sequence shown here is derived from an EMBL/GenBank/DDBJ whole genome shotgun (WGS) entry which is preliminary data.</text>
</comment>
<feature type="transmembrane region" description="Helical" evidence="2">
    <location>
        <begin position="39"/>
        <end position="59"/>
    </location>
</feature>
<feature type="region of interest" description="Disordered" evidence="1">
    <location>
        <begin position="257"/>
        <end position="296"/>
    </location>
</feature>
<evidence type="ECO:0000313" key="5">
    <source>
        <dbReference type="Proteomes" id="UP000037751"/>
    </source>
</evidence>
<gene>
    <name evidence="4" type="ORF">Malapachy_1206</name>
</gene>
<feature type="domain" description="Amidohydrolase 3" evidence="3">
    <location>
        <begin position="490"/>
        <end position="541"/>
    </location>
</feature>
<dbReference type="GO" id="GO:0005737">
    <property type="term" value="C:cytoplasm"/>
    <property type="evidence" value="ECO:0007669"/>
    <property type="project" value="TreeGrafter"/>
</dbReference>
<dbReference type="GO" id="GO:0004038">
    <property type="term" value="F:allantoinase activity"/>
    <property type="evidence" value="ECO:0007669"/>
    <property type="project" value="TreeGrafter"/>
</dbReference>
<evidence type="ECO:0000256" key="1">
    <source>
        <dbReference type="SAM" id="MobiDB-lite"/>
    </source>
</evidence>
<keyword evidence="4" id="KW-0378">Hydrolase</keyword>
<dbReference type="SUPFAM" id="SSF51338">
    <property type="entry name" value="Composite domain of metallo-dependent hydrolases"/>
    <property type="match status" value="1"/>
</dbReference>
<keyword evidence="2" id="KW-0812">Transmembrane</keyword>